<feature type="transmembrane region" description="Helical" evidence="7">
    <location>
        <begin position="99"/>
        <end position="123"/>
    </location>
</feature>
<dbReference type="InterPro" id="IPR017039">
    <property type="entry name" value="Virul_fac_BrkB"/>
</dbReference>
<feature type="transmembrane region" description="Helical" evidence="7">
    <location>
        <begin position="189"/>
        <end position="208"/>
    </location>
</feature>
<evidence type="ECO:0000313" key="8">
    <source>
        <dbReference type="EMBL" id="TFU34229.1"/>
    </source>
</evidence>
<dbReference type="PANTHER" id="PTHR30213:SF1">
    <property type="entry name" value="INNER MEMBRANE PROTEIN YHJD"/>
    <property type="match status" value="1"/>
</dbReference>
<evidence type="ECO:0000256" key="6">
    <source>
        <dbReference type="SAM" id="MobiDB-lite"/>
    </source>
</evidence>
<evidence type="ECO:0000256" key="3">
    <source>
        <dbReference type="ARBA" id="ARBA00022692"/>
    </source>
</evidence>
<comment type="subcellular location">
    <subcellularLocation>
        <location evidence="1">Cell membrane</location>
        <topology evidence="1">Multi-pass membrane protein</topology>
    </subcellularLocation>
</comment>
<keyword evidence="9" id="KW-1185">Reference proteome</keyword>
<dbReference type="AlphaFoldDB" id="A0A4Y9FXT7"/>
<dbReference type="PANTHER" id="PTHR30213">
    <property type="entry name" value="INNER MEMBRANE PROTEIN YHJD"/>
    <property type="match status" value="1"/>
</dbReference>
<feature type="transmembrane region" description="Helical" evidence="7">
    <location>
        <begin position="220"/>
        <end position="242"/>
    </location>
</feature>
<keyword evidence="2" id="KW-1003">Cell membrane</keyword>
<feature type="transmembrane region" description="Helical" evidence="7">
    <location>
        <begin position="39"/>
        <end position="59"/>
    </location>
</feature>
<dbReference type="GO" id="GO:0005886">
    <property type="term" value="C:plasma membrane"/>
    <property type="evidence" value="ECO:0007669"/>
    <property type="project" value="UniProtKB-SubCell"/>
</dbReference>
<evidence type="ECO:0000256" key="4">
    <source>
        <dbReference type="ARBA" id="ARBA00022989"/>
    </source>
</evidence>
<gene>
    <name evidence="8" type="ORF">E4U02_02445</name>
</gene>
<name>A0A4Y9FXT7_9MICO</name>
<evidence type="ECO:0000256" key="2">
    <source>
        <dbReference type="ARBA" id="ARBA00022475"/>
    </source>
</evidence>
<feature type="transmembrane region" description="Helical" evidence="7">
    <location>
        <begin position="254"/>
        <end position="280"/>
    </location>
</feature>
<organism evidence="8 9">
    <name type="scientific">Microbacterium paludicola</name>
    <dbReference type="NCBI Taxonomy" id="300019"/>
    <lineage>
        <taxon>Bacteria</taxon>
        <taxon>Bacillati</taxon>
        <taxon>Actinomycetota</taxon>
        <taxon>Actinomycetes</taxon>
        <taxon>Micrococcales</taxon>
        <taxon>Microbacteriaceae</taxon>
        <taxon>Microbacterium</taxon>
    </lineage>
</organism>
<comment type="caution">
    <text evidence="8">The sequence shown here is derived from an EMBL/GenBank/DDBJ whole genome shotgun (WGS) entry which is preliminary data.</text>
</comment>
<sequence length="341" mass="35768">MAKLKVLIAWALARKPVRAFLLYSEQQGALLAGAVTYRALFSIFAGVLLGFSVAAIWLVGQPELWQALLDSVDNVIPGLVGEGGLIDADALRQPASFTLAGIISLLGLLVAAIGAVGALRTAIRMMAGTTHASGSPIVVILRDLLFAVILGALLLAAAITSFLGSAFVGTVLDWIGAGETGISVVLTRSITILVTLALDAIMIAVMFWMLSGVKAPPRAVWAGAIIGAIGLVALQQLSSLFVSGAGSNPLLASFASLIALLLWVNLSAQVILIAAAYIIVGAEEQHDRVHARFAAETFAQRRVRRAEHAVQAAVAELNEARDAEDAERTNDLRQVRESHDA</sequence>
<accession>A0A4Y9FXT7</accession>
<keyword evidence="5 7" id="KW-0472">Membrane</keyword>
<evidence type="ECO:0000313" key="9">
    <source>
        <dbReference type="Proteomes" id="UP000298358"/>
    </source>
</evidence>
<evidence type="ECO:0000256" key="5">
    <source>
        <dbReference type="ARBA" id="ARBA00023136"/>
    </source>
</evidence>
<evidence type="ECO:0000256" key="7">
    <source>
        <dbReference type="SAM" id="Phobius"/>
    </source>
</evidence>
<dbReference type="OrthoDB" id="4987926at2"/>
<dbReference type="Proteomes" id="UP000298358">
    <property type="component" value="Unassembled WGS sequence"/>
</dbReference>
<feature type="transmembrane region" description="Helical" evidence="7">
    <location>
        <begin position="144"/>
        <end position="169"/>
    </location>
</feature>
<proteinExistence type="predicted"/>
<dbReference type="EMBL" id="SPQB01000003">
    <property type="protein sequence ID" value="TFU34229.1"/>
    <property type="molecule type" value="Genomic_DNA"/>
</dbReference>
<evidence type="ECO:0000256" key="1">
    <source>
        <dbReference type="ARBA" id="ARBA00004651"/>
    </source>
</evidence>
<keyword evidence="4 7" id="KW-1133">Transmembrane helix</keyword>
<feature type="region of interest" description="Disordered" evidence="6">
    <location>
        <begin position="321"/>
        <end position="341"/>
    </location>
</feature>
<keyword evidence="3 7" id="KW-0812">Transmembrane</keyword>
<protein>
    <submittedName>
        <fullName evidence="8">YihY/virulence factor BrkB family protein</fullName>
    </submittedName>
</protein>
<dbReference type="Pfam" id="PF03631">
    <property type="entry name" value="Virul_fac_BrkB"/>
    <property type="match status" value="1"/>
</dbReference>
<reference evidence="8 9" key="1">
    <citation type="submission" date="2019-03" db="EMBL/GenBank/DDBJ databases">
        <title>Diversity of the mouse oral microbiome.</title>
        <authorList>
            <person name="Joseph S."/>
            <person name="Aduse-Opoku J."/>
            <person name="Curtis M."/>
            <person name="Wade W."/>
            <person name="Hashim A."/>
        </authorList>
    </citation>
    <scope>NUCLEOTIDE SEQUENCE [LARGE SCALE GENOMIC DNA]</scope>
    <source>
        <strain evidence="8 9">P1012</strain>
    </source>
</reference>